<dbReference type="EMBL" id="KI925458">
    <property type="protein sequence ID" value="ETW81237.1"/>
    <property type="molecule type" value="Genomic_DNA"/>
</dbReference>
<keyword evidence="3" id="KW-1185">Reference proteome</keyword>
<gene>
    <name evidence="2" type="ORF">HETIRDRAFT_451079</name>
</gene>
<keyword evidence="1" id="KW-0472">Membrane</keyword>
<sequence>MDETEVTRAAWRTLSTFPPPFPIPPLLALLFAVYLALLLFDTRLVSLPAPTRFGQVVASAGFGRDVSQNRTLKTLWARDAADTPDENMYQRRRLLYSSLKHRFNASTITPQSHGVFPFNTASADTLLVAYTASTVTLSNSRSSPS</sequence>
<evidence type="ECO:0000256" key="1">
    <source>
        <dbReference type="SAM" id="Phobius"/>
    </source>
</evidence>
<reference evidence="2 3" key="1">
    <citation type="journal article" date="2012" name="New Phytol.">
        <title>Insight into trade-off between wood decay and parasitism from the genome of a fungal forest pathogen.</title>
        <authorList>
            <person name="Olson A."/>
            <person name="Aerts A."/>
            <person name="Asiegbu F."/>
            <person name="Belbahri L."/>
            <person name="Bouzid O."/>
            <person name="Broberg A."/>
            <person name="Canback B."/>
            <person name="Coutinho P.M."/>
            <person name="Cullen D."/>
            <person name="Dalman K."/>
            <person name="Deflorio G."/>
            <person name="van Diepen L.T."/>
            <person name="Dunand C."/>
            <person name="Duplessis S."/>
            <person name="Durling M."/>
            <person name="Gonthier P."/>
            <person name="Grimwood J."/>
            <person name="Fossdal C.G."/>
            <person name="Hansson D."/>
            <person name="Henrissat B."/>
            <person name="Hietala A."/>
            <person name="Himmelstrand K."/>
            <person name="Hoffmeister D."/>
            <person name="Hogberg N."/>
            <person name="James T.Y."/>
            <person name="Karlsson M."/>
            <person name="Kohler A."/>
            <person name="Kues U."/>
            <person name="Lee Y.H."/>
            <person name="Lin Y.C."/>
            <person name="Lind M."/>
            <person name="Lindquist E."/>
            <person name="Lombard V."/>
            <person name="Lucas S."/>
            <person name="Lunden K."/>
            <person name="Morin E."/>
            <person name="Murat C."/>
            <person name="Park J."/>
            <person name="Raffaello T."/>
            <person name="Rouze P."/>
            <person name="Salamov A."/>
            <person name="Schmutz J."/>
            <person name="Solheim H."/>
            <person name="Stahlberg J."/>
            <person name="Velez H."/>
            <person name="de Vries R.P."/>
            <person name="Wiebenga A."/>
            <person name="Woodward S."/>
            <person name="Yakovlev I."/>
            <person name="Garbelotto M."/>
            <person name="Martin F."/>
            <person name="Grigoriev I.V."/>
            <person name="Stenlid J."/>
        </authorList>
    </citation>
    <scope>NUCLEOTIDE SEQUENCE [LARGE SCALE GENOMIC DNA]</scope>
    <source>
        <strain evidence="2 3">TC 32-1</strain>
    </source>
</reference>
<dbReference type="HOGENOM" id="CLU_1796719_0_0_1"/>
<dbReference type="GeneID" id="20676109"/>
<evidence type="ECO:0000313" key="2">
    <source>
        <dbReference type="EMBL" id="ETW81237.1"/>
    </source>
</evidence>
<dbReference type="KEGG" id="hir:HETIRDRAFT_451079"/>
<protein>
    <submittedName>
        <fullName evidence="2">Uncharacterized protein</fullName>
    </submittedName>
</protein>
<name>W4K604_HETIT</name>
<dbReference type="InParanoid" id="W4K604"/>
<dbReference type="RefSeq" id="XP_009545911.1">
    <property type="nucleotide sequence ID" value="XM_009547616.1"/>
</dbReference>
<evidence type="ECO:0000313" key="3">
    <source>
        <dbReference type="Proteomes" id="UP000030671"/>
    </source>
</evidence>
<dbReference type="AlphaFoldDB" id="W4K604"/>
<keyword evidence="1" id="KW-1133">Transmembrane helix</keyword>
<feature type="transmembrane region" description="Helical" evidence="1">
    <location>
        <begin position="21"/>
        <end position="40"/>
    </location>
</feature>
<keyword evidence="1" id="KW-0812">Transmembrane</keyword>
<proteinExistence type="predicted"/>
<organism evidence="2 3">
    <name type="scientific">Heterobasidion irregulare (strain TC 32-1)</name>
    <dbReference type="NCBI Taxonomy" id="747525"/>
    <lineage>
        <taxon>Eukaryota</taxon>
        <taxon>Fungi</taxon>
        <taxon>Dikarya</taxon>
        <taxon>Basidiomycota</taxon>
        <taxon>Agaricomycotina</taxon>
        <taxon>Agaricomycetes</taxon>
        <taxon>Russulales</taxon>
        <taxon>Bondarzewiaceae</taxon>
        <taxon>Heterobasidion</taxon>
        <taxon>Heterobasidion annosum species complex</taxon>
    </lineage>
</organism>
<dbReference type="Proteomes" id="UP000030671">
    <property type="component" value="Unassembled WGS sequence"/>
</dbReference>
<accession>W4K604</accession>